<dbReference type="GO" id="GO:0030246">
    <property type="term" value="F:carbohydrate binding"/>
    <property type="evidence" value="ECO:0007669"/>
    <property type="project" value="UniProtKB-KW"/>
</dbReference>
<protein>
    <recommendedName>
        <fullName evidence="5">Legume lectin domain-containing protein</fullName>
    </recommendedName>
</protein>
<gene>
    <name evidence="6" type="ORF">TSUD_37820</name>
</gene>
<evidence type="ECO:0000256" key="2">
    <source>
        <dbReference type="ARBA" id="ARBA00022734"/>
    </source>
</evidence>
<evidence type="ECO:0000256" key="1">
    <source>
        <dbReference type="ARBA" id="ARBA00007606"/>
    </source>
</evidence>
<keyword evidence="2" id="KW-0430">Lectin</keyword>
<dbReference type="OrthoDB" id="1389823at2759"/>
<evidence type="ECO:0000259" key="5">
    <source>
        <dbReference type="Pfam" id="PF00139"/>
    </source>
</evidence>
<feature type="domain" description="Legume lectin" evidence="5">
    <location>
        <begin position="31"/>
        <end position="254"/>
    </location>
</feature>
<dbReference type="InterPro" id="IPR050258">
    <property type="entry name" value="Leguminous_Lectin"/>
</dbReference>
<name>A0A2Z6M538_TRISU</name>
<dbReference type="InterPro" id="IPR001220">
    <property type="entry name" value="Legume_lectin_dom"/>
</dbReference>
<reference evidence="7" key="1">
    <citation type="journal article" date="2017" name="Front. Plant Sci.">
        <title>Climate Clever Clovers: New Paradigm to Reduce the Environmental Footprint of Ruminants by Breeding Low Methanogenic Forages Utilizing Haplotype Variation.</title>
        <authorList>
            <person name="Kaur P."/>
            <person name="Appels R."/>
            <person name="Bayer P.E."/>
            <person name="Keeble-Gagnere G."/>
            <person name="Wang J."/>
            <person name="Hirakawa H."/>
            <person name="Shirasawa K."/>
            <person name="Vercoe P."/>
            <person name="Stefanova K."/>
            <person name="Durmic Z."/>
            <person name="Nichols P."/>
            <person name="Revell C."/>
            <person name="Isobe S.N."/>
            <person name="Edwards D."/>
            <person name="Erskine W."/>
        </authorList>
    </citation>
    <scope>NUCLEOTIDE SEQUENCE [LARGE SCALE GENOMIC DNA]</scope>
    <source>
        <strain evidence="7">cv. Daliak</strain>
    </source>
</reference>
<dbReference type="InterPro" id="IPR016363">
    <property type="entry name" value="L-lectin"/>
</dbReference>
<accession>A0A2Z6M538</accession>
<dbReference type="SUPFAM" id="SSF49899">
    <property type="entry name" value="Concanavalin A-like lectins/glucanases"/>
    <property type="match status" value="1"/>
</dbReference>
<evidence type="ECO:0000313" key="7">
    <source>
        <dbReference type="Proteomes" id="UP000242715"/>
    </source>
</evidence>
<dbReference type="AlphaFoldDB" id="A0A2Z6M538"/>
<evidence type="ECO:0000256" key="4">
    <source>
        <dbReference type="SAM" id="SignalP"/>
    </source>
</evidence>
<organism evidence="6 7">
    <name type="scientific">Trifolium subterraneum</name>
    <name type="common">Subterranean clover</name>
    <dbReference type="NCBI Taxonomy" id="3900"/>
    <lineage>
        <taxon>Eukaryota</taxon>
        <taxon>Viridiplantae</taxon>
        <taxon>Streptophyta</taxon>
        <taxon>Embryophyta</taxon>
        <taxon>Tracheophyta</taxon>
        <taxon>Spermatophyta</taxon>
        <taxon>Magnoliopsida</taxon>
        <taxon>eudicotyledons</taxon>
        <taxon>Gunneridae</taxon>
        <taxon>Pentapetalae</taxon>
        <taxon>rosids</taxon>
        <taxon>fabids</taxon>
        <taxon>Fabales</taxon>
        <taxon>Fabaceae</taxon>
        <taxon>Papilionoideae</taxon>
        <taxon>50 kb inversion clade</taxon>
        <taxon>NPAAA clade</taxon>
        <taxon>Hologalegina</taxon>
        <taxon>IRL clade</taxon>
        <taxon>Trifolieae</taxon>
        <taxon>Trifolium</taxon>
    </lineage>
</organism>
<evidence type="ECO:0000313" key="6">
    <source>
        <dbReference type="EMBL" id="GAU17024.1"/>
    </source>
</evidence>
<dbReference type="Pfam" id="PF00139">
    <property type="entry name" value="Lectin_legB"/>
    <property type="match status" value="1"/>
</dbReference>
<dbReference type="PIRSF" id="PIRSF002690">
    <property type="entry name" value="L-type_lectin_plant"/>
    <property type="match status" value="1"/>
</dbReference>
<feature type="chain" id="PRO_5016284848" description="Legume lectin domain-containing protein" evidence="4">
    <location>
        <begin position="28"/>
        <end position="259"/>
    </location>
</feature>
<proteinExistence type="inferred from homology"/>
<sequence length="259" mass="27963">MAFFPTKIKKLLFVVLVILLATEVVNSQQKVSFNITNFSASKPSIILQGSAKISASGTLALTDPNDPNLLVGRALHNMPVPIWDSQTGNVVSFITSFSFILDNVGARTPADGLVFFLAPTDTKIPDNSSGGKLGLVDGNNAFNQFVGVEFDNFINEWDPKYSHIGIDVNSLISLKTATWNRVNHALVTVSIAYDSNSKTLSVVLTDNNGQLSTVAQVVDFKDVLPQTVRVGFSASTSAPSRQLHTIQSWSFSSVLKTTI</sequence>
<dbReference type="InterPro" id="IPR013320">
    <property type="entry name" value="ConA-like_dom_sf"/>
</dbReference>
<evidence type="ECO:0000256" key="3">
    <source>
        <dbReference type="ARBA" id="ARBA00023180"/>
    </source>
</evidence>
<feature type="signal peptide" evidence="4">
    <location>
        <begin position="1"/>
        <end position="27"/>
    </location>
</feature>
<dbReference type="Gene3D" id="2.60.120.200">
    <property type="match status" value="1"/>
</dbReference>
<keyword evidence="7" id="KW-1185">Reference proteome</keyword>
<dbReference type="PANTHER" id="PTHR32401">
    <property type="entry name" value="CONCANAVALIN A-LIKE LECTIN FAMILY PROTEIN"/>
    <property type="match status" value="1"/>
</dbReference>
<dbReference type="GO" id="GO:0009610">
    <property type="term" value="P:response to symbiotic fungus"/>
    <property type="evidence" value="ECO:0007669"/>
    <property type="project" value="UniProtKB-ARBA"/>
</dbReference>
<dbReference type="PANTHER" id="PTHR32401:SF49">
    <property type="entry name" value="OS10G0129200 PROTEIN"/>
    <property type="match status" value="1"/>
</dbReference>
<keyword evidence="3" id="KW-0325">Glycoprotein</keyword>
<dbReference type="Proteomes" id="UP000242715">
    <property type="component" value="Unassembled WGS sequence"/>
</dbReference>
<dbReference type="CDD" id="cd06899">
    <property type="entry name" value="lectin_legume_LecRK_Arcelin_ConA"/>
    <property type="match status" value="1"/>
</dbReference>
<dbReference type="EMBL" id="DF973165">
    <property type="protein sequence ID" value="GAU17024.1"/>
    <property type="molecule type" value="Genomic_DNA"/>
</dbReference>
<comment type="similarity">
    <text evidence="1">Belongs to the leguminous lectin family.</text>
</comment>
<keyword evidence="4" id="KW-0732">Signal</keyword>